<evidence type="ECO:0000256" key="13">
    <source>
        <dbReference type="ARBA" id="ARBA00023319"/>
    </source>
</evidence>
<evidence type="ECO:0000256" key="9">
    <source>
        <dbReference type="ARBA" id="ARBA00023136"/>
    </source>
</evidence>
<dbReference type="PROSITE" id="PS50835">
    <property type="entry name" value="IG_LIKE"/>
    <property type="match status" value="1"/>
</dbReference>
<dbReference type="FunCoup" id="A0A803JQQ3">
    <property type="interactions" value="602"/>
</dbReference>
<evidence type="ECO:0000256" key="12">
    <source>
        <dbReference type="ARBA" id="ARBA00023180"/>
    </source>
</evidence>
<dbReference type="PANTHER" id="PTHR47904:SF1">
    <property type="entry name" value="NATURAL CYTOTOXICITY TRIGGERING RECEPTOR 3"/>
    <property type="match status" value="1"/>
</dbReference>
<name>A0A803JQQ3_XENTR</name>
<dbReference type="PANTHER" id="PTHR47904">
    <property type="entry name" value="NATURAL CYTOTOXICITY TRIGGERING RECEPTOR 3"/>
    <property type="match status" value="1"/>
</dbReference>
<dbReference type="GO" id="GO:0002429">
    <property type="term" value="P:immune response-activating cell surface receptor signaling pathway"/>
    <property type="evidence" value="ECO:0007669"/>
    <property type="project" value="InterPro"/>
</dbReference>
<feature type="domain" description="Ig-like" evidence="17">
    <location>
        <begin position="49"/>
        <end position="143"/>
    </location>
</feature>
<evidence type="ECO:0000256" key="7">
    <source>
        <dbReference type="ARBA" id="ARBA00022859"/>
    </source>
</evidence>
<dbReference type="GO" id="GO:0005886">
    <property type="term" value="C:plasma membrane"/>
    <property type="evidence" value="ECO:0007669"/>
    <property type="project" value="UniProtKB-SubCell"/>
</dbReference>
<reference evidence="18" key="2">
    <citation type="submission" date="2021-03" db="UniProtKB">
        <authorList>
            <consortium name="Ensembl"/>
        </authorList>
    </citation>
    <scope>IDENTIFICATION</scope>
</reference>
<feature type="chain" id="PRO_5030612909" description="Natural cytotoxicity triggering receptor 3" evidence="16">
    <location>
        <begin position="49"/>
        <end position="210"/>
    </location>
</feature>
<accession>A0A803JQQ3</accession>
<keyword evidence="13" id="KW-0393">Immunoglobulin domain</keyword>
<evidence type="ECO:0000256" key="4">
    <source>
        <dbReference type="ARBA" id="ARBA00022475"/>
    </source>
</evidence>
<evidence type="ECO:0000256" key="15">
    <source>
        <dbReference type="SAM" id="Phobius"/>
    </source>
</evidence>
<comment type="similarity">
    <text evidence="2">Belongs to the natural cytotoxicity receptor (NCR) family.</text>
</comment>
<dbReference type="Pfam" id="PF07686">
    <property type="entry name" value="V-set"/>
    <property type="match status" value="1"/>
</dbReference>
<keyword evidence="5 15" id="KW-0812">Transmembrane</keyword>
<dbReference type="InterPro" id="IPR043226">
    <property type="entry name" value="NCR3"/>
</dbReference>
<keyword evidence="10" id="KW-1015">Disulfide bond</keyword>
<keyword evidence="9 15" id="KW-0472">Membrane</keyword>
<dbReference type="InterPro" id="IPR036179">
    <property type="entry name" value="Ig-like_dom_sf"/>
</dbReference>
<dbReference type="Gene3D" id="2.60.40.10">
    <property type="entry name" value="Immunoglobulins"/>
    <property type="match status" value="1"/>
</dbReference>
<sequence>MKISKRKLRLAITTILSAMTVSATHGRAMRLTRLLLLLLLGALQGSLSQSIHVSQDPVVNATKGSTVTLQCNYTLSTTEKSPFGWYRWYKHVLGGPEVSNDNGYFKDRVSKVTQTDFLSHGLANIQLRDVQPEESGMYICEVEFMLNQSTKGHGNWTFLHVQEYVTENLEDKVIWVSLRLLIVLLITFVSVVMYLLCIRRGEKEETILYY</sequence>
<dbReference type="InterPro" id="IPR003599">
    <property type="entry name" value="Ig_sub"/>
</dbReference>
<evidence type="ECO:0000256" key="3">
    <source>
        <dbReference type="ARBA" id="ARBA00019135"/>
    </source>
</evidence>
<evidence type="ECO:0000256" key="11">
    <source>
        <dbReference type="ARBA" id="ARBA00023170"/>
    </source>
</evidence>
<keyword evidence="12" id="KW-0325">Glycoprotein</keyword>
<proteinExistence type="inferred from homology"/>
<dbReference type="GeneTree" id="ENSGT00730000111639"/>
<dbReference type="AlphaFoldDB" id="A0A803JQQ3"/>
<evidence type="ECO:0000256" key="8">
    <source>
        <dbReference type="ARBA" id="ARBA00022989"/>
    </source>
</evidence>
<reference evidence="18" key="1">
    <citation type="journal article" date="2010" name="Science">
        <title>The genome of the Western clawed frog Xenopus tropicalis.</title>
        <authorList>
            <person name="Hellsten U."/>
            <person name="Harland R.M."/>
            <person name="Gilchrist M.J."/>
            <person name="Hendrix D."/>
            <person name="Jurka J."/>
            <person name="Kapitonov V."/>
            <person name="Ovcharenko I."/>
            <person name="Putnam N.H."/>
            <person name="Shu S."/>
            <person name="Taher L."/>
            <person name="Blitz I.L."/>
            <person name="Blumberg B."/>
            <person name="Dichmann D.S."/>
            <person name="Dubchak I."/>
            <person name="Amaya E."/>
            <person name="Detter J.C."/>
            <person name="Fletcher R."/>
            <person name="Gerhard D.S."/>
            <person name="Goodstein D."/>
            <person name="Graves T."/>
            <person name="Grigoriev I.V."/>
            <person name="Grimwood J."/>
            <person name="Kawashima T."/>
            <person name="Lindquist E."/>
            <person name="Lucas S.M."/>
            <person name="Mead P.E."/>
            <person name="Mitros T."/>
            <person name="Ogino H."/>
            <person name="Ohta Y."/>
            <person name="Poliakov A.V."/>
            <person name="Pollet N."/>
            <person name="Robert J."/>
            <person name="Salamov A."/>
            <person name="Sater A.K."/>
            <person name="Schmutz J."/>
            <person name="Terry A."/>
            <person name="Vize P.D."/>
            <person name="Warren W.C."/>
            <person name="Wells D."/>
            <person name="Wills A."/>
            <person name="Wilson R.K."/>
            <person name="Zimmerman L.B."/>
            <person name="Zorn A.M."/>
            <person name="Grainger R."/>
            <person name="Grammer T."/>
            <person name="Khokha M.K."/>
            <person name="Richardson P.M."/>
            <person name="Rokhsar D.S."/>
        </authorList>
    </citation>
    <scope>NUCLEOTIDE SEQUENCE [LARGE SCALE GENOMIC DNA]</scope>
    <source>
        <strain evidence="18">Nigerian</strain>
    </source>
</reference>
<dbReference type="InterPro" id="IPR007110">
    <property type="entry name" value="Ig-like_dom"/>
</dbReference>
<dbReference type="SUPFAM" id="SSF48726">
    <property type="entry name" value="Immunoglobulin"/>
    <property type="match status" value="1"/>
</dbReference>
<dbReference type="InterPro" id="IPR013106">
    <property type="entry name" value="Ig_V-set"/>
</dbReference>
<evidence type="ECO:0000313" key="18">
    <source>
        <dbReference type="Ensembl" id="ENSXETP00000110312"/>
    </source>
</evidence>
<keyword evidence="8 15" id="KW-1133">Transmembrane helix</keyword>
<dbReference type="SMART" id="SM00409">
    <property type="entry name" value="IG"/>
    <property type="match status" value="1"/>
</dbReference>
<evidence type="ECO:0000256" key="1">
    <source>
        <dbReference type="ARBA" id="ARBA00004251"/>
    </source>
</evidence>
<dbReference type="Ensembl" id="ENSXETT00000116973">
    <property type="protein sequence ID" value="ENSXETP00000110312"/>
    <property type="gene ID" value="ENSXETG00000042324"/>
</dbReference>
<dbReference type="InterPro" id="IPR013783">
    <property type="entry name" value="Ig-like_fold"/>
</dbReference>
<evidence type="ECO:0000256" key="2">
    <source>
        <dbReference type="ARBA" id="ARBA00006531"/>
    </source>
</evidence>
<evidence type="ECO:0000259" key="17">
    <source>
        <dbReference type="PROSITE" id="PS50835"/>
    </source>
</evidence>
<comment type="subcellular location">
    <subcellularLocation>
        <location evidence="1">Cell membrane</location>
        <topology evidence="1">Single-pass type I membrane protein</topology>
    </subcellularLocation>
</comment>
<dbReference type="GO" id="GO:0045954">
    <property type="term" value="P:positive regulation of natural killer cell mediated cytotoxicity"/>
    <property type="evidence" value="ECO:0007669"/>
    <property type="project" value="InterPro"/>
</dbReference>
<evidence type="ECO:0000256" key="14">
    <source>
        <dbReference type="ARBA" id="ARBA00032296"/>
    </source>
</evidence>
<feature type="transmembrane region" description="Helical" evidence="15">
    <location>
        <begin position="173"/>
        <end position="196"/>
    </location>
</feature>
<dbReference type="SMART" id="SM00406">
    <property type="entry name" value="IGv"/>
    <property type="match status" value="1"/>
</dbReference>
<evidence type="ECO:0000256" key="5">
    <source>
        <dbReference type="ARBA" id="ARBA00022692"/>
    </source>
</evidence>
<protein>
    <recommendedName>
        <fullName evidence="3">Natural cytotoxicity triggering receptor 3</fullName>
    </recommendedName>
    <alternativeName>
        <fullName evidence="14">Natural killer cell p30-related protein</fullName>
    </alternativeName>
</protein>
<evidence type="ECO:0000256" key="16">
    <source>
        <dbReference type="SAM" id="SignalP"/>
    </source>
</evidence>
<evidence type="ECO:0000256" key="6">
    <source>
        <dbReference type="ARBA" id="ARBA00022729"/>
    </source>
</evidence>
<feature type="signal peptide" evidence="16">
    <location>
        <begin position="1"/>
        <end position="48"/>
    </location>
</feature>
<keyword evidence="6 16" id="KW-0732">Signal</keyword>
<keyword evidence="4" id="KW-1003">Cell membrane</keyword>
<evidence type="ECO:0000256" key="10">
    <source>
        <dbReference type="ARBA" id="ARBA00023157"/>
    </source>
</evidence>
<organism evidence="18">
    <name type="scientific">Xenopus tropicalis</name>
    <name type="common">Western clawed frog</name>
    <name type="synonym">Silurana tropicalis</name>
    <dbReference type="NCBI Taxonomy" id="8364"/>
    <lineage>
        <taxon>Eukaryota</taxon>
        <taxon>Metazoa</taxon>
        <taxon>Chordata</taxon>
        <taxon>Craniata</taxon>
        <taxon>Vertebrata</taxon>
        <taxon>Euteleostomi</taxon>
        <taxon>Amphibia</taxon>
        <taxon>Batrachia</taxon>
        <taxon>Anura</taxon>
        <taxon>Pipoidea</taxon>
        <taxon>Pipidae</taxon>
        <taxon>Xenopodinae</taxon>
        <taxon>Xenopus</taxon>
        <taxon>Silurana</taxon>
    </lineage>
</organism>
<keyword evidence="7" id="KW-0391">Immunity</keyword>
<dbReference type="InParanoid" id="A0A803JQQ3"/>
<keyword evidence="11" id="KW-0675">Receptor</keyword>